<dbReference type="CTD" id="6753260"/>
<dbReference type="EMBL" id="DS985244">
    <property type="protein sequence ID" value="EDV25516.1"/>
    <property type="molecule type" value="Genomic_DNA"/>
</dbReference>
<dbReference type="InterPro" id="IPR014710">
    <property type="entry name" value="RmlC-like_jellyroll"/>
</dbReference>
<gene>
    <name evidence="3" type="ORF">TRIADDRAFT_55687</name>
</gene>
<dbReference type="HOGENOM" id="CLU_039975_1_1_1"/>
<feature type="compositionally biased region" description="Polar residues" evidence="1">
    <location>
        <begin position="90"/>
        <end position="101"/>
    </location>
</feature>
<evidence type="ECO:0000313" key="4">
    <source>
        <dbReference type="Proteomes" id="UP000009022"/>
    </source>
</evidence>
<feature type="domain" description="Cyclic nucleotide-binding" evidence="2">
    <location>
        <begin position="387"/>
        <end position="501"/>
    </location>
</feature>
<dbReference type="Gene3D" id="2.60.120.10">
    <property type="entry name" value="Jelly Rolls"/>
    <property type="match status" value="2"/>
</dbReference>
<proteinExistence type="predicted"/>
<dbReference type="Pfam" id="PF00027">
    <property type="entry name" value="cNMP_binding"/>
    <property type="match status" value="1"/>
</dbReference>
<dbReference type="GeneID" id="6753260"/>
<dbReference type="OrthoDB" id="5966510at2759"/>
<dbReference type="eggNOG" id="ENOG502QVKZ">
    <property type="taxonomic scope" value="Eukaryota"/>
</dbReference>
<evidence type="ECO:0000259" key="2">
    <source>
        <dbReference type="PROSITE" id="PS50042"/>
    </source>
</evidence>
<dbReference type="InParanoid" id="B3RVK7"/>
<keyword evidence="4" id="KW-1185">Reference proteome</keyword>
<dbReference type="InterPro" id="IPR018490">
    <property type="entry name" value="cNMP-bd_dom_sf"/>
</dbReference>
<accession>B3RVK7</accession>
<dbReference type="SMART" id="SM00100">
    <property type="entry name" value="cNMP"/>
    <property type="match status" value="1"/>
</dbReference>
<sequence>MALVKVSKKETAWAGRRAKTTHFKVRERSNYEINYANLVELLNLEGLKSRDRETTPEAHQEFMKRYRTIFQKPVLADEILKNDKNDDQASTKADSVQSTGIPSALPPIRRTMTAPQPMDHNISHFTKNLHRQRLMINPEALFLERIKNLKKLVKITPYERTREQRIIIYQHLRHMSSLKSQIPLNILKELAATIQYEKWPDVGYTAFANNCLYFILRGKVVPNLEAQESYFNLSSSNFSHRSSNTPTLFQLKRSATSGDFSIISDTSDDDGIHGDRNSEVVSAASTDRYSQARSRASLTFTFGQDYNQDESENTFEEVNNQQELTAGDTFGTVEIEDKPNYTKILAVTIQEPSEFLRISIDDYKRIKVQFEEQDFKNKFELLRGCLLFSSWPKSTLSRLSKLIIWRTFPPGTVLVREGEQNRSIIFLKKGQCQVYRQIRVPYMASMTEMATRSKKVPMGVLQPGAYFGNLSVLSHKSEIYTIVAATEIEAGLLTKTRINKLDSTTAAFLEQSEESTGIDLTQEEINEKYVKRELDREWTQYKEEILGEVLQDHSIHPGTGKWKFKPDDTKLKHLWNHDCVTDRFIKNRSVTK</sequence>
<evidence type="ECO:0000256" key="1">
    <source>
        <dbReference type="SAM" id="MobiDB-lite"/>
    </source>
</evidence>
<dbReference type="PANTHER" id="PTHR23011:SF32">
    <property type="entry name" value="CYCLIC NUCLEOTIDE-BINDING DOMAIN-CONTAINING PROTEIN 1"/>
    <property type="match status" value="1"/>
</dbReference>
<dbReference type="Proteomes" id="UP000009022">
    <property type="component" value="Unassembled WGS sequence"/>
</dbReference>
<dbReference type="CDD" id="cd00038">
    <property type="entry name" value="CAP_ED"/>
    <property type="match status" value="1"/>
</dbReference>
<feature type="region of interest" description="Disordered" evidence="1">
    <location>
        <begin position="81"/>
        <end position="108"/>
    </location>
</feature>
<dbReference type="AlphaFoldDB" id="B3RVK7"/>
<name>B3RVK7_TRIAD</name>
<dbReference type="PANTHER" id="PTHR23011">
    <property type="entry name" value="CYCLIC NUCLEOTIDE-BINDING DOMAIN CONTAINING PROTEIN"/>
    <property type="match status" value="1"/>
</dbReference>
<dbReference type="SUPFAM" id="SSF51206">
    <property type="entry name" value="cAMP-binding domain-like"/>
    <property type="match status" value="1"/>
</dbReference>
<evidence type="ECO:0000313" key="3">
    <source>
        <dbReference type="EMBL" id="EDV25516.1"/>
    </source>
</evidence>
<protein>
    <recommendedName>
        <fullName evidence="2">Cyclic nucleotide-binding domain-containing protein</fullName>
    </recommendedName>
</protein>
<organism evidence="3 4">
    <name type="scientific">Trichoplax adhaerens</name>
    <name type="common">Trichoplax reptans</name>
    <dbReference type="NCBI Taxonomy" id="10228"/>
    <lineage>
        <taxon>Eukaryota</taxon>
        <taxon>Metazoa</taxon>
        <taxon>Placozoa</taxon>
        <taxon>Uniplacotomia</taxon>
        <taxon>Trichoplacea</taxon>
        <taxon>Trichoplacidae</taxon>
        <taxon>Trichoplax</taxon>
    </lineage>
</organism>
<dbReference type="KEGG" id="tad:TRIADDRAFT_55687"/>
<dbReference type="RefSeq" id="XP_002111549.1">
    <property type="nucleotide sequence ID" value="XM_002111513.1"/>
</dbReference>
<reference evidence="3 4" key="1">
    <citation type="journal article" date="2008" name="Nature">
        <title>The Trichoplax genome and the nature of placozoans.</title>
        <authorList>
            <person name="Srivastava M."/>
            <person name="Begovic E."/>
            <person name="Chapman J."/>
            <person name="Putnam N.H."/>
            <person name="Hellsten U."/>
            <person name="Kawashima T."/>
            <person name="Kuo A."/>
            <person name="Mitros T."/>
            <person name="Salamov A."/>
            <person name="Carpenter M.L."/>
            <person name="Signorovitch A.Y."/>
            <person name="Moreno M.A."/>
            <person name="Kamm K."/>
            <person name="Grimwood J."/>
            <person name="Schmutz J."/>
            <person name="Shapiro H."/>
            <person name="Grigoriev I.V."/>
            <person name="Buss L.W."/>
            <person name="Schierwater B."/>
            <person name="Dellaporta S.L."/>
            <person name="Rokhsar D.S."/>
        </authorList>
    </citation>
    <scope>NUCLEOTIDE SEQUENCE [LARGE SCALE GENOMIC DNA]</scope>
    <source>
        <strain evidence="3 4">Grell-BS-1999</strain>
    </source>
</reference>
<dbReference type="PROSITE" id="PS50042">
    <property type="entry name" value="CNMP_BINDING_3"/>
    <property type="match status" value="1"/>
</dbReference>
<dbReference type="STRING" id="10228.B3RVK7"/>
<dbReference type="OMA" id="KREWNEY"/>
<dbReference type="PhylomeDB" id="B3RVK7"/>
<dbReference type="InterPro" id="IPR000595">
    <property type="entry name" value="cNMP-bd_dom"/>
</dbReference>